<evidence type="ECO:0000313" key="5">
    <source>
        <dbReference type="EMBL" id="MRZ57017.1"/>
    </source>
</evidence>
<comment type="caution">
    <text evidence="3">The sequence shown here is derived from an EMBL/GenBank/DDBJ whole genome shotgun (WGS) entry which is preliminary data.</text>
</comment>
<evidence type="ECO:0000313" key="2">
    <source>
        <dbReference type="EMBL" id="CUN48032.1"/>
    </source>
</evidence>
<evidence type="ECO:0000313" key="9">
    <source>
        <dbReference type="Proteomes" id="UP000284660"/>
    </source>
</evidence>
<evidence type="ECO:0000313" key="4">
    <source>
        <dbReference type="EMBL" id="MRZ52127.1"/>
    </source>
</evidence>
<feature type="compositionally biased region" description="Polar residues" evidence="1">
    <location>
        <begin position="37"/>
        <end position="62"/>
    </location>
</feature>
<organism evidence="3 13">
    <name type="scientific">Parabacteroides distasonis</name>
    <dbReference type="NCBI Taxonomy" id="823"/>
    <lineage>
        <taxon>Bacteria</taxon>
        <taxon>Pseudomonadati</taxon>
        <taxon>Bacteroidota</taxon>
        <taxon>Bacteroidia</taxon>
        <taxon>Bacteroidales</taxon>
        <taxon>Tannerellaceae</taxon>
        <taxon>Parabacteroides</taxon>
    </lineage>
</organism>
<dbReference type="Proteomes" id="UP000284660">
    <property type="component" value="Unassembled WGS sequence"/>
</dbReference>
<evidence type="ECO:0000313" key="6">
    <source>
        <dbReference type="EMBL" id="MSB75807.1"/>
    </source>
</evidence>
<evidence type="ECO:0000313" key="8">
    <source>
        <dbReference type="Proteomes" id="UP000095455"/>
    </source>
</evidence>
<sequence>MNDLMNLPSLILERLEENELILVRGGEDPDDKAPNNGDGSCSGTNNGSGKCGGVNNSSGRCG</sequence>
<evidence type="ECO:0000313" key="13">
    <source>
        <dbReference type="Proteomes" id="UP000461276"/>
    </source>
</evidence>
<evidence type="ECO:0000313" key="12">
    <source>
        <dbReference type="Proteomes" id="UP000441609"/>
    </source>
</evidence>
<evidence type="ECO:0000313" key="10">
    <source>
        <dbReference type="Proteomes" id="UP000432516"/>
    </source>
</evidence>
<protein>
    <submittedName>
        <fullName evidence="3">Uncharacterized protein</fullName>
    </submittedName>
</protein>
<evidence type="ECO:0000313" key="11">
    <source>
        <dbReference type="Proteomes" id="UP000441358"/>
    </source>
</evidence>
<dbReference type="AlphaFoldDB" id="A0A173X8B3"/>
<dbReference type="RefSeq" id="WP_005859121.1">
    <property type="nucleotide sequence ID" value="NZ_BQOC01000002.1"/>
</dbReference>
<evidence type="ECO:0000256" key="1">
    <source>
        <dbReference type="SAM" id="MobiDB-lite"/>
    </source>
</evidence>
<proteinExistence type="predicted"/>
<dbReference type="EMBL" id="WKMC01000016">
    <property type="protein sequence ID" value="MRZ52127.1"/>
    <property type="molecule type" value="Genomic_DNA"/>
</dbReference>
<dbReference type="EMBL" id="WKMY01000010">
    <property type="protein sequence ID" value="MRY94491.1"/>
    <property type="molecule type" value="Genomic_DNA"/>
</dbReference>
<evidence type="ECO:0000313" key="3">
    <source>
        <dbReference type="EMBL" id="MRY94491.1"/>
    </source>
</evidence>
<dbReference type="Proteomes" id="UP000441609">
    <property type="component" value="Unassembled WGS sequence"/>
</dbReference>
<dbReference type="Proteomes" id="UP000441358">
    <property type="component" value="Unassembled WGS sequence"/>
</dbReference>
<dbReference type="EMBL" id="CYYK01000001">
    <property type="protein sequence ID" value="CUN48032.1"/>
    <property type="molecule type" value="Genomic_DNA"/>
</dbReference>
<evidence type="ECO:0000313" key="7">
    <source>
        <dbReference type="EMBL" id="RHD75617.1"/>
    </source>
</evidence>
<dbReference type="EMBL" id="WKNE01000026">
    <property type="protein sequence ID" value="MRZ57017.1"/>
    <property type="molecule type" value="Genomic_DNA"/>
</dbReference>
<feature type="region of interest" description="Disordered" evidence="1">
    <location>
        <begin position="24"/>
        <end position="62"/>
    </location>
</feature>
<dbReference type="Proteomes" id="UP000461276">
    <property type="component" value="Unassembled WGS sequence"/>
</dbReference>
<reference evidence="10 11" key="3">
    <citation type="journal article" date="2019" name="Nat. Med.">
        <title>A library of human gut bacterial isolates paired with longitudinal multiomics data enables mechanistic microbiome research.</title>
        <authorList>
            <person name="Poyet M."/>
            <person name="Groussin M."/>
            <person name="Gibbons S.M."/>
            <person name="Avila-Pacheco J."/>
            <person name="Jiang X."/>
            <person name="Kearney S.M."/>
            <person name="Perrotta A.R."/>
            <person name="Berdy B."/>
            <person name="Zhao S."/>
            <person name="Lieberman T.D."/>
            <person name="Swanson P.K."/>
            <person name="Smith M."/>
            <person name="Roesemann S."/>
            <person name="Alexander J.E."/>
            <person name="Rich S.A."/>
            <person name="Livny J."/>
            <person name="Vlamakis H."/>
            <person name="Clish C."/>
            <person name="Bullock K."/>
            <person name="Deik A."/>
            <person name="Scott J."/>
            <person name="Pierce K.A."/>
            <person name="Xavier R.J."/>
            <person name="Alm E.J."/>
        </authorList>
    </citation>
    <scope>NUCLEOTIDE SEQUENCE [LARGE SCALE GENOMIC DNA]</scope>
    <source>
        <strain evidence="5 10">BIOML-A2</strain>
        <strain evidence="6 12">BIOML-A20</strain>
        <strain evidence="4 11">BIOML-A32</strain>
        <strain evidence="3 13">BIOML-A9</strain>
    </source>
</reference>
<dbReference type="EMBL" id="WKMO01000034">
    <property type="protein sequence ID" value="MSB75807.1"/>
    <property type="molecule type" value="Genomic_DNA"/>
</dbReference>
<gene>
    <name evidence="7" type="ORF">DW782_08070</name>
    <name evidence="2" type="ORF">ERS852380_00460</name>
    <name evidence="4" type="ORF">GKD66_18230</name>
    <name evidence="3" type="ORF">GKD67_14910</name>
    <name evidence="5" type="ORF">GKD68_20200</name>
    <name evidence="6" type="ORF">GKD70_21330</name>
</gene>
<reference evidence="7 9" key="2">
    <citation type="submission" date="2018-08" db="EMBL/GenBank/DDBJ databases">
        <title>A genome reference for cultivated species of the human gut microbiota.</title>
        <authorList>
            <person name="Zou Y."/>
            <person name="Xue W."/>
            <person name="Luo G."/>
        </authorList>
    </citation>
    <scope>NUCLEOTIDE SEQUENCE [LARGE SCALE GENOMIC DNA]</scope>
    <source>
        <strain evidence="7 9">AM30-4</strain>
    </source>
</reference>
<accession>A0A173X8B3</accession>
<dbReference type="Proteomes" id="UP000095455">
    <property type="component" value="Unassembled WGS sequence"/>
</dbReference>
<reference evidence="2 8" key="1">
    <citation type="submission" date="2015-09" db="EMBL/GenBank/DDBJ databases">
        <authorList>
            <consortium name="Pathogen Informatics"/>
        </authorList>
    </citation>
    <scope>NUCLEOTIDE SEQUENCE [LARGE SCALE GENOMIC DNA]</scope>
    <source>
        <strain evidence="2 8">2789STDY5608822</strain>
    </source>
</reference>
<dbReference type="EMBL" id="QSJN01000004">
    <property type="protein sequence ID" value="RHD75617.1"/>
    <property type="molecule type" value="Genomic_DNA"/>
</dbReference>
<name>A0A173X8B3_PARDI</name>
<dbReference type="Proteomes" id="UP000432516">
    <property type="component" value="Unassembled WGS sequence"/>
</dbReference>